<accession>A0A2P2NRQ2</accession>
<evidence type="ECO:0000256" key="1">
    <source>
        <dbReference type="SAM" id="Phobius"/>
    </source>
</evidence>
<dbReference type="AlphaFoldDB" id="A0A2P2NRQ2"/>
<keyword evidence="1" id="KW-0812">Transmembrane</keyword>
<keyword evidence="1" id="KW-0472">Membrane</keyword>
<evidence type="ECO:0000313" key="2">
    <source>
        <dbReference type="EMBL" id="MBX45192.1"/>
    </source>
</evidence>
<feature type="transmembrane region" description="Helical" evidence="1">
    <location>
        <begin position="15"/>
        <end position="37"/>
    </location>
</feature>
<dbReference type="EMBL" id="GGEC01064708">
    <property type="protein sequence ID" value="MBX45192.1"/>
    <property type="molecule type" value="Transcribed_RNA"/>
</dbReference>
<reference evidence="2" key="1">
    <citation type="submission" date="2018-02" db="EMBL/GenBank/DDBJ databases">
        <title>Rhizophora mucronata_Transcriptome.</title>
        <authorList>
            <person name="Meera S.P."/>
            <person name="Sreeshan A."/>
            <person name="Augustine A."/>
        </authorList>
    </citation>
    <scope>NUCLEOTIDE SEQUENCE</scope>
    <source>
        <tissue evidence="2">Leaf</tissue>
    </source>
</reference>
<protein>
    <submittedName>
        <fullName evidence="2">Uncharacterized protein</fullName>
    </submittedName>
</protein>
<organism evidence="2">
    <name type="scientific">Rhizophora mucronata</name>
    <name type="common">Asiatic mangrove</name>
    <dbReference type="NCBI Taxonomy" id="61149"/>
    <lineage>
        <taxon>Eukaryota</taxon>
        <taxon>Viridiplantae</taxon>
        <taxon>Streptophyta</taxon>
        <taxon>Embryophyta</taxon>
        <taxon>Tracheophyta</taxon>
        <taxon>Spermatophyta</taxon>
        <taxon>Magnoliopsida</taxon>
        <taxon>eudicotyledons</taxon>
        <taxon>Gunneridae</taxon>
        <taxon>Pentapetalae</taxon>
        <taxon>rosids</taxon>
        <taxon>fabids</taxon>
        <taxon>Malpighiales</taxon>
        <taxon>Rhizophoraceae</taxon>
        <taxon>Rhizophora</taxon>
    </lineage>
</organism>
<name>A0A2P2NRQ2_RHIMU</name>
<keyword evidence="1" id="KW-1133">Transmembrane helix</keyword>
<proteinExistence type="predicted"/>
<sequence>MQQVLWTFLQIMKHFFYFVIQLSILFIPCTQIVLLHFTPLS</sequence>